<protein>
    <submittedName>
        <fullName evidence="2">Uncharacterized protein</fullName>
    </submittedName>
</protein>
<keyword evidence="1" id="KW-1133">Transmembrane helix</keyword>
<gene>
    <name evidence="2" type="ORF">J43TS3_12160</name>
</gene>
<evidence type="ECO:0000313" key="2">
    <source>
        <dbReference type="EMBL" id="GIO26605.1"/>
    </source>
</evidence>
<dbReference type="Proteomes" id="UP000676917">
    <property type="component" value="Unassembled WGS sequence"/>
</dbReference>
<evidence type="ECO:0000256" key="1">
    <source>
        <dbReference type="SAM" id="Phobius"/>
    </source>
</evidence>
<dbReference type="AlphaFoldDB" id="A0A920C5D4"/>
<evidence type="ECO:0000313" key="3">
    <source>
        <dbReference type="Proteomes" id="UP000676917"/>
    </source>
</evidence>
<feature type="transmembrane region" description="Helical" evidence="1">
    <location>
        <begin position="6"/>
        <end position="23"/>
    </location>
</feature>
<proteinExistence type="predicted"/>
<keyword evidence="1" id="KW-0812">Transmembrane</keyword>
<accession>A0A920C5D4</accession>
<keyword evidence="3" id="KW-1185">Reference proteome</keyword>
<organism evidence="2 3">
    <name type="scientific">Ornithinibacillus bavariensis</name>
    <dbReference type="NCBI Taxonomy" id="545502"/>
    <lineage>
        <taxon>Bacteria</taxon>
        <taxon>Bacillati</taxon>
        <taxon>Bacillota</taxon>
        <taxon>Bacilli</taxon>
        <taxon>Bacillales</taxon>
        <taxon>Bacillaceae</taxon>
        <taxon>Ornithinibacillus</taxon>
    </lineage>
</organism>
<keyword evidence="1" id="KW-0472">Membrane</keyword>
<reference evidence="2" key="1">
    <citation type="submission" date="2021-03" db="EMBL/GenBank/DDBJ databases">
        <title>Antimicrobial resistance genes in bacteria isolated from Japanese honey, and their potential for conferring macrolide and lincosamide resistance in the American foulbrood pathogen Paenibacillus larvae.</title>
        <authorList>
            <person name="Okamoto M."/>
            <person name="Kumagai M."/>
            <person name="Kanamori H."/>
            <person name="Takamatsu D."/>
        </authorList>
    </citation>
    <scope>NUCLEOTIDE SEQUENCE</scope>
    <source>
        <strain evidence="2">J43TS3</strain>
    </source>
</reference>
<dbReference type="RefSeq" id="WP_212920125.1">
    <property type="nucleotide sequence ID" value="NZ_BORP01000002.1"/>
</dbReference>
<name>A0A920C5D4_9BACI</name>
<dbReference type="EMBL" id="BORP01000002">
    <property type="protein sequence ID" value="GIO26605.1"/>
    <property type="molecule type" value="Genomic_DNA"/>
</dbReference>
<comment type="caution">
    <text evidence="2">The sequence shown here is derived from an EMBL/GenBank/DDBJ whole genome shotgun (WGS) entry which is preliminary data.</text>
</comment>
<sequence>MKKRSLIILTTAAITGLLTYFLFITEDKKTESIVIDKDGEIVKPLNGENDTIGHYCKRSDFIS</sequence>